<dbReference type="AlphaFoldDB" id="A0A369ZUY9"/>
<reference evidence="1 2" key="1">
    <citation type="submission" date="2018-05" db="EMBL/GenBank/DDBJ databases">
        <title>Draft Genome Sequences for a Diverse set of 7 Haemophilus Species.</title>
        <authorList>
            <person name="Nichols M."/>
            <person name="Topaz N."/>
            <person name="Wang X."/>
            <person name="Wang X."/>
            <person name="Boxrud D."/>
        </authorList>
    </citation>
    <scope>NUCLEOTIDE SEQUENCE [LARGE SCALE GENOMIC DNA]</scope>
    <source>
        <strain evidence="1 2">C2014016342</strain>
    </source>
</reference>
<keyword evidence="2" id="KW-1185">Reference proteome</keyword>
<sequence>MIKIDGNVAKNDRNCKGNADSSILRTYFTKYHQKSTAYRSKSKFLLSKSSYSLYDTKLIYSHFALQIKQFLLNLQFIFSTLFIGENNSKWKS</sequence>
<evidence type="ECO:0000313" key="2">
    <source>
        <dbReference type="Proteomes" id="UP000253945"/>
    </source>
</evidence>
<dbReference type="STRING" id="736.B0184_01835"/>
<proteinExistence type="predicted"/>
<name>A0A369ZUY9_9PAST</name>
<accession>A0A369ZUY9</accession>
<dbReference type="EMBL" id="QEQF01000004">
    <property type="protein sequence ID" value="RDF10388.1"/>
    <property type="molecule type" value="Genomic_DNA"/>
</dbReference>
<evidence type="ECO:0000313" key="1">
    <source>
        <dbReference type="EMBL" id="RDF10388.1"/>
    </source>
</evidence>
<comment type="caution">
    <text evidence="1">The sequence shown here is derived from an EMBL/GenBank/DDBJ whole genome shotgun (WGS) entry which is preliminary data.</text>
</comment>
<gene>
    <name evidence="1" type="ORF">DPV92_05125</name>
</gene>
<organism evidence="1 2">
    <name type="scientific">Haemophilus paraphrohaemolyticus</name>
    <dbReference type="NCBI Taxonomy" id="736"/>
    <lineage>
        <taxon>Bacteria</taxon>
        <taxon>Pseudomonadati</taxon>
        <taxon>Pseudomonadota</taxon>
        <taxon>Gammaproteobacteria</taxon>
        <taxon>Pasteurellales</taxon>
        <taxon>Pasteurellaceae</taxon>
        <taxon>Haemophilus</taxon>
    </lineage>
</organism>
<protein>
    <submittedName>
        <fullName evidence="1">Uncharacterized protein</fullName>
    </submittedName>
</protein>
<dbReference type="Proteomes" id="UP000253945">
    <property type="component" value="Unassembled WGS sequence"/>
</dbReference>